<dbReference type="Proteomes" id="UP001201273">
    <property type="component" value="Unassembled WGS sequence"/>
</dbReference>
<name>A0ABS8WH83_9GAMM</name>
<gene>
    <name evidence="2" type="ORF">K6Y31_20165</name>
</gene>
<dbReference type="EMBL" id="JAIMJA010000033">
    <property type="protein sequence ID" value="MCE2597093.1"/>
    <property type="molecule type" value="Genomic_DNA"/>
</dbReference>
<comment type="caution">
    <text evidence="2">The sequence shown here is derived from an EMBL/GenBank/DDBJ whole genome shotgun (WGS) entry which is preliminary data.</text>
</comment>
<protein>
    <submittedName>
        <fullName evidence="2">Uncharacterized protein</fullName>
    </submittedName>
</protein>
<organism evidence="2 3">
    <name type="scientific">Motilimonas cestriensis</name>
    <dbReference type="NCBI Taxonomy" id="2742685"/>
    <lineage>
        <taxon>Bacteria</taxon>
        <taxon>Pseudomonadati</taxon>
        <taxon>Pseudomonadota</taxon>
        <taxon>Gammaproteobacteria</taxon>
        <taxon>Alteromonadales</taxon>
        <taxon>Alteromonadales genera incertae sedis</taxon>
        <taxon>Motilimonas</taxon>
    </lineage>
</organism>
<evidence type="ECO:0000313" key="3">
    <source>
        <dbReference type="Proteomes" id="UP001201273"/>
    </source>
</evidence>
<accession>A0ABS8WH83</accession>
<feature type="region of interest" description="Disordered" evidence="1">
    <location>
        <begin position="24"/>
        <end position="50"/>
    </location>
</feature>
<evidence type="ECO:0000256" key="1">
    <source>
        <dbReference type="SAM" id="MobiDB-lite"/>
    </source>
</evidence>
<reference evidence="2 3" key="1">
    <citation type="journal article" date="2022" name="Environ. Microbiol. Rep.">
        <title>Eco-phylogenetic analyses reveal divergent evolution of vitamin B12 metabolism in the marine bacterial family 'Psychromonadaceae'.</title>
        <authorList>
            <person name="Jin X."/>
            <person name="Yang Y."/>
            <person name="Cao H."/>
            <person name="Gao B."/>
            <person name="Zhao Z."/>
        </authorList>
    </citation>
    <scope>NUCLEOTIDE SEQUENCE [LARGE SCALE GENOMIC DNA]</scope>
    <source>
        <strain evidence="2 3">MKS20</strain>
    </source>
</reference>
<evidence type="ECO:0000313" key="2">
    <source>
        <dbReference type="EMBL" id="MCE2597093.1"/>
    </source>
</evidence>
<sequence length="50" mass="5180">MLDSAPIALADADVANAELALRRSYASPVRPRPSPLVCSGGRTPETSNQG</sequence>
<proteinExistence type="predicted"/>
<keyword evidence="3" id="KW-1185">Reference proteome</keyword>
<dbReference type="RefSeq" id="WP_233054837.1">
    <property type="nucleotide sequence ID" value="NZ_JAIMJA010000033.1"/>
</dbReference>